<feature type="domain" description="AB hydrolase-1" evidence="1">
    <location>
        <begin position="35"/>
        <end position="276"/>
    </location>
</feature>
<accession>A0AAW2ZPL6</accession>
<evidence type="ECO:0000313" key="2">
    <source>
        <dbReference type="EMBL" id="KAL0491420.1"/>
    </source>
</evidence>
<dbReference type="Gene3D" id="3.40.50.1820">
    <property type="entry name" value="alpha/beta hydrolase"/>
    <property type="match status" value="1"/>
</dbReference>
<evidence type="ECO:0000313" key="3">
    <source>
        <dbReference type="Proteomes" id="UP001431209"/>
    </source>
</evidence>
<dbReference type="SUPFAM" id="SSF53474">
    <property type="entry name" value="alpha/beta-Hydrolases"/>
    <property type="match status" value="1"/>
</dbReference>
<name>A0AAW2ZPL6_9EUKA</name>
<dbReference type="PANTHER" id="PTHR43798">
    <property type="entry name" value="MONOACYLGLYCEROL LIPASE"/>
    <property type="match status" value="1"/>
</dbReference>
<dbReference type="InterPro" id="IPR029058">
    <property type="entry name" value="AB_hydrolase_fold"/>
</dbReference>
<sequence>MTTETKDKIVGETVQLSDGKTRYILEGDVDNEKAPVLVCLHGLSGGVFVWELFAREMVKRGGYKILRYDEYGNGFSDAVTSKHEPELFVRQLAELIDHLKLPKVNLLGHSLGGAVSILYANKHPDKVENLILLSPAGMKWVLYGTGFIKVFPGMSAFFFEQFLRAYSMERAVPSTFFDPKYSKEGVEIYVDSIKEAGLRHFADGTTKTLKDFPFAEGIVDQVKEFGQKDIKIMILWGEFDTTVQPDVLLPKWLEVLPNAKYYSIKYCRHDFMTEEPAMCGKLITSFIQGEEISAPEVCKLRENKDAEFVELTSGDKKIKAFWESKQEYQDMLL</sequence>
<dbReference type="AlphaFoldDB" id="A0AAW2ZPL6"/>
<dbReference type="InterPro" id="IPR050266">
    <property type="entry name" value="AB_hydrolase_sf"/>
</dbReference>
<proteinExistence type="predicted"/>
<dbReference type="EMBL" id="JAOPGA020001798">
    <property type="protein sequence ID" value="KAL0491420.1"/>
    <property type="molecule type" value="Genomic_DNA"/>
</dbReference>
<dbReference type="GO" id="GO:0016787">
    <property type="term" value="F:hydrolase activity"/>
    <property type="evidence" value="ECO:0007669"/>
    <property type="project" value="UniProtKB-KW"/>
</dbReference>
<dbReference type="GO" id="GO:0016020">
    <property type="term" value="C:membrane"/>
    <property type="evidence" value="ECO:0007669"/>
    <property type="project" value="TreeGrafter"/>
</dbReference>
<evidence type="ECO:0000259" key="1">
    <source>
        <dbReference type="Pfam" id="PF00561"/>
    </source>
</evidence>
<dbReference type="Pfam" id="PF00561">
    <property type="entry name" value="Abhydrolase_1"/>
    <property type="match status" value="1"/>
</dbReference>
<dbReference type="InterPro" id="IPR000073">
    <property type="entry name" value="AB_hydrolase_1"/>
</dbReference>
<protein>
    <submittedName>
        <fullName evidence="2">2-hydroxy-6-oxononadienedioate/2-hydroxy-6-oxononatrienedioate hydrolase</fullName>
    </submittedName>
</protein>
<organism evidence="2 3">
    <name type="scientific">Acrasis kona</name>
    <dbReference type="NCBI Taxonomy" id="1008807"/>
    <lineage>
        <taxon>Eukaryota</taxon>
        <taxon>Discoba</taxon>
        <taxon>Heterolobosea</taxon>
        <taxon>Tetramitia</taxon>
        <taxon>Eutetramitia</taxon>
        <taxon>Acrasidae</taxon>
        <taxon>Acrasis</taxon>
    </lineage>
</organism>
<comment type="caution">
    <text evidence="2">The sequence shown here is derived from an EMBL/GenBank/DDBJ whole genome shotgun (WGS) entry which is preliminary data.</text>
</comment>
<keyword evidence="2" id="KW-0378">Hydrolase</keyword>
<reference evidence="2 3" key="1">
    <citation type="submission" date="2024-03" db="EMBL/GenBank/DDBJ databases">
        <title>The Acrasis kona genome and developmental transcriptomes reveal deep origins of eukaryotic multicellular pathways.</title>
        <authorList>
            <person name="Sheikh S."/>
            <person name="Fu C.-J."/>
            <person name="Brown M.W."/>
            <person name="Baldauf S.L."/>
        </authorList>
    </citation>
    <scope>NUCLEOTIDE SEQUENCE [LARGE SCALE GENOMIC DNA]</scope>
    <source>
        <strain evidence="2 3">ATCC MYA-3509</strain>
    </source>
</reference>
<keyword evidence="3" id="KW-1185">Reference proteome</keyword>
<dbReference type="PANTHER" id="PTHR43798:SF33">
    <property type="entry name" value="HYDROLASE, PUTATIVE (AFU_ORTHOLOGUE AFUA_2G14860)-RELATED"/>
    <property type="match status" value="1"/>
</dbReference>
<dbReference type="Proteomes" id="UP001431209">
    <property type="component" value="Unassembled WGS sequence"/>
</dbReference>
<gene>
    <name evidence="2" type="ORF">AKO1_009854</name>
</gene>
<dbReference type="PRINTS" id="PR00111">
    <property type="entry name" value="ABHYDROLASE"/>
</dbReference>